<feature type="domain" description="DUF7600" evidence="1">
    <location>
        <begin position="181"/>
        <end position="339"/>
    </location>
</feature>
<reference evidence="2" key="1">
    <citation type="journal article" date="2023" name="Mol. Phylogenet. Evol.">
        <title>Genome-scale phylogeny and comparative genomics of the fungal order Sordariales.</title>
        <authorList>
            <person name="Hensen N."/>
            <person name="Bonometti L."/>
            <person name="Westerberg I."/>
            <person name="Brannstrom I.O."/>
            <person name="Guillou S."/>
            <person name="Cros-Aarteil S."/>
            <person name="Calhoun S."/>
            <person name="Haridas S."/>
            <person name="Kuo A."/>
            <person name="Mondo S."/>
            <person name="Pangilinan J."/>
            <person name="Riley R."/>
            <person name="LaButti K."/>
            <person name="Andreopoulos B."/>
            <person name="Lipzen A."/>
            <person name="Chen C."/>
            <person name="Yan M."/>
            <person name="Daum C."/>
            <person name="Ng V."/>
            <person name="Clum A."/>
            <person name="Steindorff A."/>
            <person name="Ohm R.A."/>
            <person name="Martin F."/>
            <person name="Silar P."/>
            <person name="Natvig D.O."/>
            <person name="Lalanne C."/>
            <person name="Gautier V."/>
            <person name="Ament-Velasquez S.L."/>
            <person name="Kruys A."/>
            <person name="Hutchinson M.I."/>
            <person name="Powell A.J."/>
            <person name="Barry K."/>
            <person name="Miller A.N."/>
            <person name="Grigoriev I.V."/>
            <person name="Debuchy R."/>
            <person name="Gladieux P."/>
            <person name="Hiltunen Thoren M."/>
            <person name="Johannesson H."/>
        </authorList>
    </citation>
    <scope>NUCLEOTIDE SEQUENCE</scope>
    <source>
        <strain evidence="2">CBS 315.58</strain>
    </source>
</reference>
<dbReference type="InterPro" id="IPR056021">
    <property type="entry name" value="DUF7600"/>
</dbReference>
<accession>A0AAN7AS95</accession>
<protein>
    <recommendedName>
        <fullName evidence="1">DUF7600 domain-containing protein</fullName>
    </recommendedName>
</protein>
<dbReference type="Pfam" id="PF24539">
    <property type="entry name" value="DUF7600"/>
    <property type="match status" value="1"/>
</dbReference>
<dbReference type="EMBL" id="MU863934">
    <property type="protein sequence ID" value="KAK4199266.1"/>
    <property type="molecule type" value="Genomic_DNA"/>
</dbReference>
<dbReference type="AlphaFoldDB" id="A0AAN7AS95"/>
<gene>
    <name evidence="2" type="ORF">QBC40DRAFT_349560</name>
</gene>
<dbReference type="Proteomes" id="UP001303160">
    <property type="component" value="Unassembled WGS sequence"/>
</dbReference>
<evidence type="ECO:0000313" key="2">
    <source>
        <dbReference type="EMBL" id="KAK4199266.1"/>
    </source>
</evidence>
<comment type="caution">
    <text evidence="2">The sequence shown here is derived from an EMBL/GenBank/DDBJ whole genome shotgun (WGS) entry which is preliminary data.</text>
</comment>
<reference evidence="2" key="2">
    <citation type="submission" date="2023-05" db="EMBL/GenBank/DDBJ databases">
        <authorList>
            <consortium name="Lawrence Berkeley National Laboratory"/>
            <person name="Steindorff A."/>
            <person name="Hensen N."/>
            <person name="Bonometti L."/>
            <person name="Westerberg I."/>
            <person name="Brannstrom I.O."/>
            <person name="Guillou S."/>
            <person name="Cros-Aarteil S."/>
            <person name="Calhoun S."/>
            <person name="Haridas S."/>
            <person name="Kuo A."/>
            <person name="Mondo S."/>
            <person name="Pangilinan J."/>
            <person name="Riley R."/>
            <person name="Labutti K."/>
            <person name="Andreopoulos B."/>
            <person name="Lipzen A."/>
            <person name="Chen C."/>
            <person name="Yanf M."/>
            <person name="Daum C."/>
            <person name="Ng V."/>
            <person name="Clum A."/>
            <person name="Ohm R."/>
            <person name="Martin F."/>
            <person name="Silar P."/>
            <person name="Natvig D."/>
            <person name="Lalanne C."/>
            <person name="Gautier V."/>
            <person name="Ament-Velasquez S.L."/>
            <person name="Kruys A."/>
            <person name="Hutchinson M.I."/>
            <person name="Powell A.J."/>
            <person name="Barry K."/>
            <person name="Miller A.N."/>
            <person name="Grigoriev I.V."/>
            <person name="Debuchy R."/>
            <person name="Gladieux P."/>
            <person name="Thoren M.H."/>
            <person name="Johannesson H."/>
        </authorList>
    </citation>
    <scope>NUCLEOTIDE SEQUENCE</scope>
    <source>
        <strain evidence="2">CBS 315.58</strain>
    </source>
</reference>
<evidence type="ECO:0000259" key="1">
    <source>
        <dbReference type="Pfam" id="PF24539"/>
    </source>
</evidence>
<keyword evidence="3" id="KW-1185">Reference proteome</keyword>
<evidence type="ECO:0000313" key="3">
    <source>
        <dbReference type="Proteomes" id="UP001303160"/>
    </source>
</evidence>
<name>A0AAN7AS95_9PEZI</name>
<proteinExistence type="predicted"/>
<sequence>MSPRIVCCPICGWALFDTVRSWRNEFRGICQNKADNSIVLTGVGSYDSQQDWGLKVYTGQDNDHYPWEARIDKLLPKEPRFGEHPLRVDVKCLFEACTIPEDSSAQETDDEWDVERATREIQVSIGTYLSTIDVQNLCAAQPSWSHILDSSTFGLLDSNQSTQNSHGSTKSGRIYTKSLLTDTPEASANWRVVAGNLEGQQRLFSPLQAGCRLHHRCRLPFPSKASRLSVSTVVVGSLSYIAGMVFTTDTGQTIELGFTGPRCHHQSVELVGEMVGLNVAVGLGGIHALQCIDSDGVSTSWLGNVNNTIKTAQLASPPGIVELEVGFDDMRLVSIAALKPEERSNPSEESEDSGVVMGEKDENLDTTFRSSALWYPEVPPSNLRLNTSSFPHTESYSWGFKSLFWTCFGGPGGSYLSSLTNISWCNDVLRFSYATDAIPVECQTFCRCPRRYTAEADEDDLVVFDIEGANGERINRVEISQKYRPSRPGWSGTDGVVASFTIWTNRGRSCYFPASPTLNHGWEERKRQFSVGEGEIITGFYGAQNRSVGSGLVALGVMTEKKCDLKVLCG</sequence>
<organism evidence="2 3">
    <name type="scientific">Triangularia verruculosa</name>
    <dbReference type="NCBI Taxonomy" id="2587418"/>
    <lineage>
        <taxon>Eukaryota</taxon>
        <taxon>Fungi</taxon>
        <taxon>Dikarya</taxon>
        <taxon>Ascomycota</taxon>
        <taxon>Pezizomycotina</taxon>
        <taxon>Sordariomycetes</taxon>
        <taxon>Sordariomycetidae</taxon>
        <taxon>Sordariales</taxon>
        <taxon>Podosporaceae</taxon>
        <taxon>Triangularia</taxon>
    </lineage>
</organism>